<feature type="signal peptide" evidence="1">
    <location>
        <begin position="1"/>
        <end position="25"/>
    </location>
</feature>
<reference evidence="3 4" key="1">
    <citation type="submission" date="2022-12" db="EMBL/GenBank/DDBJ databases">
        <title>Coexistence and Characterization of a Novel Tigecycline Resistance gene tet(X) variant and blaNDM-1 in a Pseudomonas caeni Isolate of Chicken Origin.</title>
        <authorList>
            <person name="Lu X."/>
            <person name="Zhang L."/>
            <person name="Li R."/>
            <person name="Wang Z."/>
        </authorList>
    </citation>
    <scope>NUCLEOTIDE SEQUENCE [LARGE SCALE GENOMIC DNA]</scope>
    <source>
        <strain evidence="3 4">CE14</strain>
    </source>
</reference>
<dbReference type="RefSeq" id="WP_269818272.1">
    <property type="nucleotide sequence ID" value="NZ_CP114976.1"/>
</dbReference>
<feature type="chain" id="PRO_5042247250" evidence="1">
    <location>
        <begin position="26"/>
        <end position="209"/>
    </location>
</feature>
<dbReference type="Proteomes" id="UP001212189">
    <property type="component" value="Chromosome"/>
</dbReference>
<sequence>MFRFFLLSTAAALLLGCQASNPYQAEGLPLPPAPSEAATHFDRSAYPAPARSTDYKYWCWHNQAENPANQSYPQDSAQSILAEQLEQYGLRAATPQQPCQLKVQLSSQNNQRQRPVYYDYPYPSASFGYGYGGRHAYHDRYRHSGIGLTVPLTPRAYTEYYQLLHVSFTDAHSGQLIWQNQSTVTSNQQGQISAQTLRSAMSNMLNSYR</sequence>
<evidence type="ECO:0000313" key="3">
    <source>
        <dbReference type="EMBL" id="WBE25326.1"/>
    </source>
</evidence>
<name>A0AAE9VNF0_9GAMM</name>
<evidence type="ECO:0000259" key="2">
    <source>
        <dbReference type="Pfam" id="PF13590"/>
    </source>
</evidence>
<dbReference type="InterPro" id="IPR025411">
    <property type="entry name" value="DUF4136"/>
</dbReference>
<dbReference type="EMBL" id="CP114976">
    <property type="protein sequence ID" value="WBE25326.1"/>
    <property type="molecule type" value="Genomic_DNA"/>
</dbReference>
<protein>
    <submittedName>
        <fullName evidence="3">DUF4136 domain-containing protein</fullName>
    </submittedName>
</protein>
<gene>
    <name evidence="3" type="ORF">O6P33_00305</name>
</gene>
<proteinExistence type="predicted"/>
<organism evidence="3 4">
    <name type="scientific">Denitrificimonas caeni</name>
    <dbReference type="NCBI Taxonomy" id="521720"/>
    <lineage>
        <taxon>Bacteria</taxon>
        <taxon>Pseudomonadati</taxon>
        <taxon>Pseudomonadota</taxon>
        <taxon>Gammaproteobacteria</taxon>
        <taxon>Pseudomonadales</taxon>
        <taxon>Pseudomonadaceae</taxon>
        <taxon>Denitrificimonas</taxon>
    </lineage>
</organism>
<dbReference type="KEGG" id="dce:O6P33_00305"/>
<dbReference type="AlphaFoldDB" id="A0AAE9VNF0"/>
<dbReference type="Gene3D" id="3.30.160.670">
    <property type="match status" value="1"/>
</dbReference>
<dbReference type="PROSITE" id="PS51257">
    <property type="entry name" value="PROKAR_LIPOPROTEIN"/>
    <property type="match status" value="1"/>
</dbReference>
<feature type="domain" description="DUF4136" evidence="2">
    <location>
        <begin position="50"/>
        <end position="208"/>
    </location>
</feature>
<keyword evidence="4" id="KW-1185">Reference proteome</keyword>
<keyword evidence="1" id="KW-0732">Signal</keyword>
<evidence type="ECO:0000313" key="4">
    <source>
        <dbReference type="Proteomes" id="UP001212189"/>
    </source>
</evidence>
<accession>A0AAE9VNF0</accession>
<dbReference type="Pfam" id="PF13590">
    <property type="entry name" value="DUF4136"/>
    <property type="match status" value="1"/>
</dbReference>
<evidence type="ECO:0000256" key="1">
    <source>
        <dbReference type="SAM" id="SignalP"/>
    </source>
</evidence>